<dbReference type="InterPro" id="IPR038729">
    <property type="entry name" value="Rad50/SbcC_AAA"/>
</dbReference>
<evidence type="ECO:0000313" key="23">
    <source>
        <dbReference type="RefSeq" id="XP_030385926.1"/>
    </source>
</evidence>
<evidence type="ECO:0000256" key="12">
    <source>
        <dbReference type="ARBA" id="ARBA00022840"/>
    </source>
</evidence>
<evidence type="ECO:0000256" key="3">
    <source>
        <dbReference type="ARBA" id="ARBA00004286"/>
    </source>
</evidence>
<gene>
    <name evidence="23" type="primary">LOC115632811</name>
</gene>
<dbReference type="OrthoDB" id="18797at2759"/>
<evidence type="ECO:0000313" key="22">
    <source>
        <dbReference type="Proteomes" id="UP000504634"/>
    </source>
</evidence>
<dbReference type="InterPro" id="IPR027417">
    <property type="entry name" value="P-loop_NTPase"/>
</dbReference>
<evidence type="ECO:0000259" key="21">
    <source>
        <dbReference type="PROSITE" id="PS51131"/>
    </source>
</evidence>
<feature type="binding site" evidence="19">
    <location>
        <position position="687"/>
    </location>
    <ligand>
        <name>Zn(2+)</name>
        <dbReference type="ChEBI" id="CHEBI:29105"/>
    </ligand>
</feature>
<feature type="coiled-coil region" evidence="20">
    <location>
        <begin position="935"/>
        <end position="998"/>
    </location>
</feature>
<comment type="similarity">
    <text evidence="4">Belongs to the SMC family. RAD50 subfamily.</text>
</comment>
<dbReference type="GO" id="GO:0051880">
    <property type="term" value="F:G-quadruplex DNA binding"/>
    <property type="evidence" value="ECO:0007669"/>
    <property type="project" value="TreeGrafter"/>
</dbReference>
<feature type="coiled-coil region" evidence="20">
    <location>
        <begin position="409"/>
        <end position="636"/>
    </location>
</feature>
<sequence>MSTIEKLSIQGVRSFGCNAEDCQSITFSSPVSLILGENGCGKTTIIECLKYVLTGDCPPGSNSGKHFVHDPKIYGLSESLAQIKVQIRNKVGARISVCRLMKVSMKRDKVSFETLSPTINYMNDKANELKNHDFLGGRIADIGNGICDFMGVSKAIINDVLFCHQEDASWPLDEPKKLKEKFDDIFGISEYDKALDKIIKMRKEAQEEIKVMDANMKLLFHLKQEMEVKTMNLERAQQKCDSIKAQCAQCDEEVKPIDARLGEIRDIEYDISKYQAQKVEMDTKHKNCIEQISSIAKKIKKPFEGSLAELDIEIRSFDQRMSELRLQRTDVEEHLFKIKNNRTELQTTLVAQDKKRCIAQQQQQSEQECKSQLVKGLKALCEQLQIPVKSSLDMPEEVADLMHDIEVTLMSKQCEIAELTANNDQADHERQTKIDELRTELTKSVEGVSTQEKQREASEKEIAALELKIKQIETSMHQLKLLEKEIADIDEKYERATRSFNLESIREVIATKKAKISEKQARFKKLDEQLTFLNSIAKLMAEITLKEKELEKKDQEVQRVRNKHSDHFGKFFKENITSNYRRAMQGAYDKLRRDIKDLTDKANAEKLKEQSHNIGRKNLKTEIARMEKELAESEELIFQKCHSTPYDELLERNKAVISKLQLEHGALKSAEAMYKKYIQKIEEEPCCPLCHHNMSGDEATDLTSELADEIHKLPVNISVAEKSLKAEQLKYENLLQMKPLILKVKDLKESVPKKKEELRKIEELLGDAVNQYETQMAMLGEPTHNLELANSMLGDMTILDEALKEAARLKKDLDVLKLKLPSDYDSSVSIDAVQSEKVQVSEDLETERKALEANQQTYEKQTEALNCLREKKNKLKDHQIKLQEGVQSLPQLKERLDELTRLMITIGTEISALKSKINPLKQKLNAAITEKARLKESERSKLAELNSKYNSYRSADENIQRLNTEVRNFNKLDLKIKIQEYDASIKSIKDKVNQLDTDIASSSEKLETIKTECLNQQTIDRDLKDNRELKQLQKKEIDLMESCEALAKQLGNLDFGNISREKQGLIKKKDAASIRRGALLGQLGEINSQIEKLKLEIEEPKYKQSLKNYRKAHFELMVARHSIDDLAQHRDALEWALIQFHSEKMDNINRLIREYWRLIYRGNDIDYIQIRTQDQSNKSANRRKSYNYRVVQSKNNSEIEMRGRCSAGQRVLASLIIRMALAETFSSNCGVLALDEPTTNLDQANIISLCDALNRIVEERQSHSNFMLIIITHDENFISTLGNITSYHRVARNHECKSTIRNALIE</sequence>
<keyword evidence="14 20" id="KW-0175">Coiled coil</keyword>
<evidence type="ECO:0000256" key="5">
    <source>
        <dbReference type="ARBA" id="ARBA00017893"/>
    </source>
</evidence>
<proteinExistence type="inferred from homology"/>
<evidence type="ECO:0000256" key="14">
    <source>
        <dbReference type="ARBA" id="ARBA00023054"/>
    </source>
</evidence>
<evidence type="ECO:0000256" key="8">
    <source>
        <dbReference type="ARBA" id="ARBA00022741"/>
    </source>
</evidence>
<keyword evidence="12" id="KW-0067">ATP-binding</keyword>
<evidence type="ECO:0000256" key="10">
    <source>
        <dbReference type="ARBA" id="ARBA00022801"/>
    </source>
</evidence>
<dbReference type="Pfam" id="PF04423">
    <property type="entry name" value="Rad50_zn_hook"/>
    <property type="match status" value="1"/>
</dbReference>
<dbReference type="Gene3D" id="3.40.50.300">
    <property type="entry name" value="P-loop containing nucleotide triphosphate hydrolases"/>
    <property type="match status" value="2"/>
</dbReference>
<evidence type="ECO:0000256" key="20">
    <source>
        <dbReference type="SAM" id="Coils"/>
    </source>
</evidence>
<dbReference type="GO" id="GO:0030870">
    <property type="term" value="C:Mre11 complex"/>
    <property type="evidence" value="ECO:0007669"/>
    <property type="project" value="InterPro"/>
</dbReference>
<dbReference type="GO" id="GO:0003691">
    <property type="term" value="F:double-stranded telomeric DNA binding"/>
    <property type="evidence" value="ECO:0007669"/>
    <property type="project" value="TreeGrafter"/>
</dbReference>
<dbReference type="GO" id="GO:0000794">
    <property type="term" value="C:condensed nuclear chromosome"/>
    <property type="evidence" value="ECO:0007669"/>
    <property type="project" value="TreeGrafter"/>
</dbReference>
<feature type="binding site" evidence="19">
    <location>
        <position position="690"/>
    </location>
    <ligand>
        <name>Zn(2+)</name>
        <dbReference type="ChEBI" id="CHEBI:29105"/>
    </ligand>
</feature>
<evidence type="ECO:0000256" key="19">
    <source>
        <dbReference type="PROSITE-ProRule" id="PRU00471"/>
    </source>
</evidence>
<dbReference type="Pfam" id="PF13476">
    <property type="entry name" value="AAA_23"/>
    <property type="match status" value="1"/>
</dbReference>
<dbReference type="PANTHER" id="PTHR18867">
    <property type="entry name" value="RAD50"/>
    <property type="match status" value="1"/>
</dbReference>
<dbReference type="NCBIfam" id="TIGR00606">
    <property type="entry name" value="rad50"/>
    <property type="match status" value="1"/>
</dbReference>
<evidence type="ECO:0000256" key="9">
    <source>
        <dbReference type="ARBA" id="ARBA00022763"/>
    </source>
</evidence>
<keyword evidence="15" id="KW-0234">DNA repair</keyword>
<evidence type="ECO:0000256" key="15">
    <source>
        <dbReference type="ARBA" id="ARBA00023204"/>
    </source>
</evidence>
<dbReference type="SUPFAM" id="SSF52540">
    <property type="entry name" value="P-loop containing nucleoside triphosphate hydrolases"/>
    <property type="match status" value="2"/>
</dbReference>
<dbReference type="GO" id="GO:0043047">
    <property type="term" value="F:single-stranded telomeric DNA binding"/>
    <property type="evidence" value="ECO:0007669"/>
    <property type="project" value="TreeGrafter"/>
</dbReference>
<feature type="coiled-coil region" evidence="20">
    <location>
        <begin position="799"/>
        <end position="878"/>
    </location>
</feature>
<keyword evidence="22" id="KW-1185">Reference proteome</keyword>
<feature type="domain" description="Zinc-hook" evidence="21">
    <location>
        <begin position="643"/>
        <end position="739"/>
    </location>
</feature>
<dbReference type="GeneID" id="115632811"/>
<keyword evidence="7 19" id="KW-0479">Metal-binding</keyword>
<comment type="catalytic activity">
    <reaction evidence="18">
        <text>ATP + H2O = ADP + phosphate + H(+)</text>
        <dbReference type="Rhea" id="RHEA:13065"/>
        <dbReference type="ChEBI" id="CHEBI:15377"/>
        <dbReference type="ChEBI" id="CHEBI:15378"/>
        <dbReference type="ChEBI" id="CHEBI:30616"/>
        <dbReference type="ChEBI" id="CHEBI:43474"/>
        <dbReference type="ChEBI" id="CHEBI:456216"/>
    </reaction>
</comment>
<dbReference type="GO" id="GO:0070192">
    <property type="term" value="P:chromosome organization involved in meiotic cell cycle"/>
    <property type="evidence" value="ECO:0007669"/>
    <property type="project" value="TreeGrafter"/>
</dbReference>
<evidence type="ECO:0000256" key="13">
    <source>
        <dbReference type="ARBA" id="ARBA00022842"/>
    </source>
</evidence>
<dbReference type="PROSITE" id="PS51131">
    <property type="entry name" value="ZN_HOOK"/>
    <property type="match status" value="1"/>
</dbReference>
<dbReference type="GO" id="GO:0007004">
    <property type="term" value="P:telomere maintenance via telomerase"/>
    <property type="evidence" value="ECO:0007669"/>
    <property type="project" value="TreeGrafter"/>
</dbReference>
<evidence type="ECO:0000256" key="4">
    <source>
        <dbReference type="ARBA" id="ARBA00009439"/>
    </source>
</evidence>
<keyword evidence="6" id="KW-0158">Chromosome</keyword>
<keyword evidence="16" id="KW-0539">Nucleus</keyword>
<keyword evidence="11 19" id="KW-0862">Zinc</keyword>
<dbReference type="GO" id="GO:0016887">
    <property type="term" value="F:ATP hydrolysis activity"/>
    <property type="evidence" value="ECO:0007669"/>
    <property type="project" value="InterPro"/>
</dbReference>
<dbReference type="Pfam" id="PF13558">
    <property type="entry name" value="SbcC_Walker_B"/>
    <property type="match status" value="1"/>
</dbReference>
<dbReference type="GO" id="GO:0005524">
    <property type="term" value="F:ATP binding"/>
    <property type="evidence" value="ECO:0007669"/>
    <property type="project" value="UniProtKB-KW"/>
</dbReference>
<organism evidence="22 23">
    <name type="scientific">Drosophila lebanonensis</name>
    <name type="common">Fruit fly</name>
    <name type="synonym">Scaptodrosophila lebanonensis</name>
    <dbReference type="NCBI Taxonomy" id="7225"/>
    <lineage>
        <taxon>Eukaryota</taxon>
        <taxon>Metazoa</taxon>
        <taxon>Ecdysozoa</taxon>
        <taxon>Arthropoda</taxon>
        <taxon>Hexapoda</taxon>
        <taxon>Insecta</taxon>
        <taxon>Pterygota</taxon>
        <taxon>Neoptera</taxon>
        <taxon>Endopterygota</taxon>
        <taxon>Diptera</taxon>
        <taxon>Brachycera</taxon>
        <taxon>Muscomorpha</taxon>
        <taxon>Ephydroidea</taxon>
        <taxon>Drosophilidae</taxon>
        <taxon>Scaptodrosophila</taxon>
    </lineage>
</organism>
<keyword evidence="9" id="KW-0227">DNA damage</keyword>
<evidence type="ECO:0000256" key="11">
    <source>
        <dbReference type="ARBA" id="ARBA00022833"/>
    </source>
</evidence>
<feature type="coiled-coil region" evidence="20">
    <location>
        <begin position="188"/>
        <end position="253"/>
    </location>
</feature>
<reference evidence="23" key="1">
    <citation type="submission" date="2025-08" db="UniProtKB">
        <authorList>
            <consortium name="RefSeq"/>
        </authorList>
    </citation>
    <scope>IDENTIFICATION</scope>
    <source>
        <strain evidence="23">11010-0011.00</strain>
        <tissue evidence="23">Whole body</tissue>
    </source>
</reference>
<dbReference type="CTD" id="10111"/>
<dbReference type="GO" id="GO:0000722">
    <property type="term" value="P:telomere maintenance via recombination"/>
    <property type="evidence" value="ECO:0007669"/>
    <property type="project" value="UniProtKB-ARBA"/>
</dbReference>
<protein>
    <recommendedName>
        <fullName evidence="5">DNA repair protein RAD50</fullName>
    </recommendedName>
</protein>
<accession>A0A6J2UBR7</accession>
<comment type="subcellular location">
    <subcellularLocation>
        <location evidence="3">Chromosome</location>
    </subcellularLocation>
    <subcellularLocation>
        <location evidence="2">Nucleus</location>
    </subcellularLocation>
</comment>
<evidence type="ECO:0000256" key="17">
    <source>
        <dbReference type="ARBA" id="ARBA00023254"/>
    </source>
</evidence>
<keyword evidence="17" id="KW-0469">Meiosis</keyword>
<dbReference type="FunFam" id="3.40.50.300:FF:000593">
    <property type="entry name" value="DNA repair protein RAD50"/>
    <property type="match status" value="1"/>
</dbReference>
<keyword evidence="8" id="KW-0547">Nucleotide-binding</keyword>
<dbReference type="GO" id="GO:0006302">
    <property type="term" value="P:double-strand break repair"/>
    <property type="evidence" value="ECO:0007669"/>
    <property type="project" value="InterPro"/>
</dbReference>
<dbReference type="Proteomes" id="UP000504634">
    <property type="component" value="Unplaced"/>
</dbReference>
<evidence type="ECO:0000256" key="6">
    <source>
        <dbReference type="ARBA" id="ARBA00022454"/>
    </source>
</evidence>
<name>A0A6J2UBR7_DROLE</name>
<dbReference type="PANTHER" id="PTHR18867:SF12">
    <property type="entry name" value="DNA REPAIR PROTEIN RAD50"/>
    <property type="match status" value="1"/>
</dbReference>
<dbReference type="GO" id="GO:0046872">
    <property type="term" value="F:metal ion binding"/>
    <property type="evidence" value="ECO:0007669"/>
    <property type="project" value="UniProtKB-UniRule"/>
</dbReference>
<dbReference type="RefSeq" id="XP_030385926.1">
    <property type="nucleotide sequence ID" value="XM_030530066.1"/>
</dbReference>
<dbReference type="SUPFAM" id="SSF75712">
    <property type="entry name" value="Rad50 coiled-coil Zn hook"/>
    <property type="match status" value="1"/>
</dbReference>
<comment type="cofactor">
    <cofactor evidence="1">
        <name>Zn(2+)</name>
        <dbReference type="ChEBI" id="CHEBI:29105"/>
    </cofactor>
</comment>
<dbReference type="FunFam" id="3.40.50.300:FF:003359">
    <property type="entry name" value="Rad50, isoform E"/>
    <property type="match status" value="1"/>
</dbReference>
<evidence type="ECO:0000256" key="2">
    <source>
        <dbReference type="ARBA" id="ARBA00004123"/>
    </source>
</evidence>
<evidence type="ECO:0000256" key="16">
    <source>
        <dbReference type="ARBA" id="ARBA00023242"/>
    </source>
</evidence>
<evidence type="ECO:0000256" key="1">
    <source>
        <dbReference type="ARBA" id="ARBA00001947"/>
    </source>
</evidence>
<keyword evidence="10" id="KW-0378">Hydrolase</keyword>
<keyword evidence="13" id="KW-0460">Magnesium</keyword>
<evidence type="ECO:0000256" key="18">
    <source>
        <dbReference type="ARBA" id="ARBA00049360"/>
    </source>
</evidence>
<dbReference type="InterPro" id="IPR013134">
    <property type="entry name" value="Zn_hook_RAD50"/>
</dbReference>
<dbReference type="InterPro" id="IPR004584">
    <property type="entry name" value="Rad50_eukaryotes"/>
</dbReference>
<evidence type="ECO:0000256" key="7">
    <source>
        <dbReference type="ARBA" id="ARBA00022723"/>
    </source>
</evidence>